<feature type="transmembrane region" description="Helical" evidence="2">
    <location>
        <begin position="13"/>
        <end position="33"/>
    </location>
</feature>
<dbReference type="AlphaFoldDB" id="A0AAW6TW66"/>
<evidence type="ECO:0000256" key="2">
    <source>
        <dbReference type="SAM" id="Phobius"/>
    </source>
</evidence>
<evidence type="ECO:0000256" key="1">
    <source>
        <dbReference type="SAM" id="MobiDB-lite"/>
    </source>
</evidence>
<dbReference type="SUPFAM" id="SSF53300">
    <property type="entry name" value="vWA-like"/>
    <property type="match status" value="1"/>
</dbReference>
<evidence type="ECO:0000259" key="3">
    <source>
        <dbReference type="Pfam" id="PF07090"/>
    </source>
</evidence>
<sequence>MTLLATVTIPQTVWVWPAAILALAATGLLVWTYRRSPRNDPAGRIAFVAKLLGVFVLTMCLIEPLWSGRRAKSGANLFVVIADNSASMNIRDPDSDRTRGEILRDALDVTRTDWLAALADSFQFRMYTFDSRLRRTSNFSELTFEGAASTIGAALQAVGERYRDRPLAGVLLMTDGNATDGLAQSADPSGEPPVYPVVIGRDRAGRDLSVANVSVSQTAFEDAPVIVQADIEAAGFAGQIVAVELTDESGGLVERQTWKVSKNDERQVFRFRVRPSRAGILFYQVRVARVLSDDASDPTASHSEATLANNARTVVVDRGEGPYRILYVAGRPNWEYKFLQRAVSEDDQVQMVGLIRVARREPKYDWRGRSGEQSNPLYRGFDNQDREETEAYDQPVLVRLNTRDAAELQEGFPKTAELLFGYHAVILDDIEAAFFTHDQMDLLRRFVTERGGGFFMLGGKDSFREGGFDRTPISSILPVYLDRVPQNVTNSTIRITLTREGWLEPWTRLRDNEQAERERLGTMPDFRVLNRVRSTKAAARTVGTIGGDGAEGLPALIVQRIGHGRSAALTVGDIWRWGMQSPEAREDMNKFWRQTLRWLVADVPGRISLQVADEPDRANDVMPLRVRVRSESFEPMDSVSVAVEVDQPQGQTLRLTATPAAGESGLFESAYVPRVSGGYRARAVVTGPDGIEIGRAQAGWATDLEAREFRSIKANRPLLEQIARQTGGRVVEIDELERFARSLPNREAPISEFWVRPLWDLPGVLPAVFLLVVLCLAVEWTLRRWKGMP</sequence>
<dbReference type="SUPFAM" id="SSF52317">
    <property type="entry name" value="Class I glutamine amidotransferase-like"/>
    <property type="match status" value="1"/>
</dbReference>
<accession>A0AAW6TW66</accession>
<keyword evidence="5" id="KW-1185">Reference proteome</keyword>
<name>A0AAW6TW66_9BACT</name>
<dbReference type="RefSeq" id="WP_349245328.1">
    <property type="nucleotide sequence ID" value="NZ_JASCXX010000014.1"/>
</dbReference>
<keyword evidence="4" id="KW-0315">Glutamine amidotransferase</keyword>
<gene>
    <name evidence="4" type="ORF">QJ522_12740</name>
</gene>
<dbReference type="InterPro" id="IPR010768">
    <property type="entry name" value="GATase1-like"/>
</dbReference>
<organism evidence="4 5">
    <name type="scientific">Anaerobaca lacustris</name>
    <dbReference type="NCBI Taxonomy" id="3044600"/>
    <lineage>
        <taxon>Bacteria</taxon>
        <taxon>Pseudomonadati</taxon>
        <taxon>Planctomycetota</taxon>
        <taxon>Phycisphaerae</taxon>
        <taxon>Sedimentisphaerales</taxon>
        <taxon>Anaerobacaceae</taxon>
        <taxon>Anaerobaca</taxon>
    </lineage>
</organism>
<reference evidence="4" key="1">
    <citation type="submission" date="2023-05" db="EMBL/GenBank/DDBJ databases">
        <title>Anaerotaeda fermentans gen. nov., sp. nov., a novel anaerobic planctomycete of the new family within the order Sedimentisphaerales isolated from Taman Peninsula, Russia.</title>
        <authorList>
            <person name="Khomyakova M.A."/>
            <person name="Merkel A.Y."/>
            <person name="Slobodkin A.I."/>
        </authorList>
    </citation>
    <scope>NUCLEOTIDE SEQUENCE</scope>
    <source>
        <strain evidence="4">M17dextr</strain>
    </source>
</reference>
<protein>
    <submittedName>
        <fullName evidence="4">Glutamine amidotransferase</fullName>
    </submittedName>
</protein>
<dbReference type="Gene3D" id="3.40.50.880">
    <property type="match status" value="1"/>
</dbReference>
<dbReference type="EMBL" id="JASCXX010000014">
    <property type="protein sequence ID" value="MDI6449918.1"/>
    <property type="molecule type" value="Genomic_DNA"/>
</dbReference>
<keyword evidence="2" id="KW-1133">Transmembrane helix</keyword>
<feature type="transmembrane region" description="Helical" evidence="2">
    <location>
        <begin position="45"/>
        <end position="66"/>
    </location>
</feature>
<dbReference type="Pfam" id="PF07090">
    <property type="entry name" value="GATase1_like"/>
    <property type="match status" value="1"/>
</dbReference>
<dbReference type="Proteomes" id="UP001431776">
    <property type="component" value="Unassembled WGS sequence"/>
</dbReference>
<dbReference type="PANTHER" id="PTHR37947">
    <property type="entry name" value="BLL2462 PROTEIN"/>
    <property type="match status" value="1"/>
</dbReference>
<evidence type="ECO:0000313" key="4">
    <source>
        <dbReference type="EMBL" id="MDI6449918.1"/>
    </source>
</evidence>
<dbReference type="InterPro" id="IPR036465">
    <property type="entry name" value="vWFA_dom_sf"/>
</dbReference>
<feature type="region of interest" description="Disordered" evidence="1">
    <location>
        <begin position="366"/>
        <end position="389"/>
    </location>
</feature>
<feature type="transmembrane region" description="Helical" evidence="2">
    <location>
        <begin position="763"/>
        <end position="782"/>
    </location>
</feature>
<comment type="caution">
    <text evidence="4">The sequence shown here is derived from an EMBL/GenBank/DDBJ whole genome shotgun (WGS) entry which is preliminary data.</text>
</comment>
<evidence type="ECO:0000313" key="5">
    <source>
        <dbReference type="Proteomes" id="UP001431776"/>
    </source>
</evidence>
<feature type="domain" description="Putative glutamine amidotransferase" evidence="3">
    <location>
        <begin position="405"/>
        <end position="600"/>
    </location>
</feature>
<dbReference type="InterPro" id="IPR029062">
    <property type="entry name" value="Class_I_gatase-like"/>
</dbReference>
<keyword evidence="2" id="KW-0812">Transmembrane</keyword>
<proteinExistence type="predicted"/>
<dbReference type="PANTHER" id="PTHR37947:SF1">
    <property type="entry name" value="BLL2462 PROTEIN"/>
    <property type="match status" value="1"/>
</dbReference>
<keyword evidence="2" id="KW-0472">Membrane</keyword>